<feature type="region of interest" description="Disordered" evidence="1">
    <location>
        <begin position="336"/>
        <end position="447"/>
    </location>
</feature>
<reference evidence="3" key="1">
    <citation type="submission" date="2022-07" db="EMBL/GenBank/DDBJ databases">
        <title>Phylogenomic reconstructions and comparative analyses of Kickxellomycotina fungi.</title>
        <authorList>
            <person name="Reynolds N.K."/>
            <person name="Stajich J.E."/>
            <person name="Barry K."/>
            <person name="Grigoriev I.V."/>
            <person name="Crous P."/>
            <person name="Smith M.E."/>
        </authorList>
    </citation>
    <scope>NUCLEOTIDE SEQUENCE</scope>
    <source>
        <strain evidence="3">NBRC 105413</strain>
    </source>
</reference>
<organism evidence="3 4">
    <name type="scientific">Coemansia asiatica</name>
    <dbReference type="NCBI Taxonomy" id="1052880"/>
    <lineage>
        <taxon>Eukaryota</taxon>
        <taxon>Fungi</taxon>
        <taxon>Fungi incertae sedis</taxon>
        <taxon>Zoopagomycota</taxon>
        <taxon>Kickxellomycotina</taxon>
        <taxon>Kickxellomycetes</taxon>
        <taxon>Kickxellales</taxon>
        <taxon>Kickxellaceae</taxon>
        <taxon>Coemansia</taxon>
    </lineage>
</organism>
<evidence type="ECO:0000313" key="3">
    <source>
        <dbReference type="EMBL" id="KAJ1642726.1"/>
    </source>
</evidence>
<protein>
    <submittedName>
        <fullName evidence="3">Verprolin</fullName>
    </submittedName>
</protein>
<dbReference type="AlphaFoldDB" id="A0A9W7XEC6"/>
<sequence length="447" mass="44221">MSGRNALLQQIQQGKKLKKADTNDRSGPQVGKTGGGGSGPPMGMPRAPVPPVGFSVPGSSSRNGNDNGSSNGNGNGNGSIRVSSESRPAPAPVPVPAVPGLGGLFSGGIPKLRHRSGGVNTGRTSEDNGASPVSSGPPAAAPPPPPPPQQQTEQKTGSGGSRFTLPFRRSSHARSSSQADAASARSEAAQQSIYGAAKAPPPPPAFNGHSAVPGRRTSDAGAGLPPSSSPASRPGSSVSTKKAPPPPPPSSRKPQIKPKPQGLGVGRLASQGTAASSAAASSTPDLRGTLRPAPSSPINARSSAEEDSGSGGIIAESQGSVSSLAGMFGQRVKVNAGHGRTLTGSTFNAPNAPNAPSSHSDSSAHRRTGSTQAPSHLPPPPPPSLPRRASGAGGAGGADASSGVPVREGKWTFHALSDLPPPPAQSGVGWHVYPSGRSTGSTVALDL</sequence>
<dbReference type="PROSITE" id="PS51082">
    <property type="entry name" value="WH2"/>
    <property type="match status" value="1"/>
</dbReference>
<comment type="caution">
    <text evidence="3">The sequence shown here is derived from an EMBL/GenBank/DDBJ whole genome shotgun (WGS) entry which is preliminary data.</text>
</comment>
<evidence type="ECO:0000313" key="4">
    <source>
        <dbReference type="Proteomes" id="UP001145021"/>
    </source>
</evidence>
<dbReference type="Pfam" id="PF02205">
    <property type="entry name" value="WH2"/>
    <property type="match status" value="1"/>
</dbReference>
<name>A0A9W7XEC6_9FUNG</name>
<feature type="compositionally biased region" description="Pro residues" evidence="1">
    <location>
        <begin position="376"/>
        <end position="385"/>
    </location>
</feature>
<feature type="compositionally biased region" description="Low complexity" evidence="1">
    <location>
        <begin position="219"/>
        <end position="242"/>
    </location>
</feature>
<feature type="compositionally biased region" description="Low complexity" evidence="1">
    <location>
        <begin position="173"/>
        <end position="198"/>
    </location>
</feature>
<evidence type="ECO:0000256" key="1">
    <source>
        <dbReference type="SAM" id="MobiDB-lite"/>
    </source>
</evidence>
<feature type="compositionally biased region" description="Polar residues" evidence="1">
    <location>
        <begin position="121"/>
        <end position="134"/>
    </location>
</feature>
<feature type="compositionally biased region" description="Polar residues" evidence="1">
    <location>
        <begin position="342"/>
        <end position="361"/>
    </location>
</feature>
<dbReference type="EMBL" id="JANBOH010000348">
    <property type="protein sequence ID" value="KAJ1642726.1"/>
    <property type="molecule type" value="Genomic_DNA"/>
</dbReference>
<feature type="compositionally biased region" description="Polar residues" evidence="1">
    <location>
        <begin position="436"/>
        <end position="447"/>
    </location>
</feature>
<gene>
    <name evidence="3" type="primary">VRP1</name>
    <name evidence="3" type="ORF">LPJ64_005456</name>
</gene>
<proteinExistence type="predicted"/>
<dbReference type="Proteomes" id="UP001145021">
    <property type="component" value="Unassembled WGS sequence"/>
</dbReference>
<accession>A0A9W7XEC6</accession>
<feature type="domain" description="WH2" evidence="2">
    <location>
        <begin position="3"/>
        <end position="20"/>
    </location>
</feature>
<feature type="compositionally biased region" description="Low complexity" evidence="1">
    <location>
        <begin position="52"/>
        <end position="70"/>
    </location>
</feature>
<dbReference type="GO" id="GO:0003779">
    <property type="term" value="F:actin binding"/>
    <property type="evidence" value="ECO:0007669"/>
    <property type="project" value="InterPro"/>
</dbReference>
<feature type="region of interest" description="Disordered" evidence="1">
    <location>
        <begin position="1"/>
        <end position="317"/>
    </location>
</feature>
<dbReference type="SMART" id="SM00246">
    <property type="entry name" value="WH2"/>
    <property type="match status" value="1"/>
</dbReference>
<keyword evidence="4" id="KW-1185">Reference proteome</keyword>
<dbReference type="InterPro" id="IPR003124">
    <property type="entry name" value="WH2_dom"/>
</dbReference>
<evidence type="ECO:0000259" key="2">
    <source>
        <dbReference type="PROSITE" id="PS51082"/>
    </source>
</evidence>
<feature type="compositionally biased region" description="Pro residues" evidence="1">
    <location>
        <begin position="139"/>
        <end position="149"/>
    </location>
</feature>